<dbReference type="Gene3D" id="2.40.50.140">
    <property type="entry name" value="Nucleic acid-binding proteins"/>
    <property type="match status" value="1"/>
</dbReference>
<evidence type="ECO:0000256" key="1">
    <source>
        <dbReference type="ARBA" id="ARBA00023125"/>
    </source>
</evidence>
<evidence type="ECO:0000256" key="2">
    <source>
        <dbReference type="PROSITE-ProRule" id="PRU00252"/>
    </source>
</evidence>
<feature type="region of interest" description="Disordered" evidence="3">
    <location>
        <begin position="126"/>
        <end position="174"/>
    </location>
</feature>
<dbReference type="Proteomes" id="UP000019754">
    <property type="component" value="Unassembled WGS sequence"/>
</dbReference>
<feature type="region of interest" description="Disordered" evidence="3">
    <location>
        <begin position="1"/>
        <end position="20"/>
    </location>
</feature>
<dbReference type="InterPro" id="IPR012340">
    <property type="entry name" value="NA-bd_OB-fold"/>
</dbReference>
<dbReference type="HOGENOM" id="CLU_078758_1_3_11"/>
<evidence type="ECO:0000313" key="4">
    <source>
        <dbReference type="EMBL" id="EYT48056.1"/>
    </source>
</evidence>
<dbReference type="InterPro" id="IPR000424">
    <property type="entry name" value="Primosome_PriB/ssb"/>
</dbReference>
<name>A0A022KRD1_9MICO</name>
<dbReference type="GO" id="GO:0003697">
    <property type="term" value="F:single-stranded DNA binding"/>
    <property type="evidence" value="ECO:0007669"/>
    <property type="project" value="InterPro"/>
</dbReference>
<dbReference type="PROSITE" id="PS50935">
    <property type="entry name" value="SSB"/>
    <property type="match status" value="1"/>
</dbReference>
<sequence>MKDIRTTVIGNATGDPRETQYPNGDISVMVRIAVNSRYYDQDINDYNDRKTEFVNVYARRALARNVLASVKKGQPLVATGRLGSTEWTDDDGKPFFSLTLNAETIGHDLTFGTSAFTKPAKAPKLADVPDLDYDTGEIKPAPTGQDEDGYDTDSLVGDADADGEAAERALVGAP</sequence>
<gene>
    <name evidence="4" type="ORF">D641_0113465</name>
</gene>
<dbReference type="OrthoDB" id="4427276at2"/>
<dbReference type="SUPFAM" id="SSF50249">
    <property type="entry name" value="Nucleic acid-binding proteins"/>
    <property type="match status" value="1"/>
</dbReference>
<dbReference type="CDD" id="cd04496">
    <property type="entry name" value="SSB_OBF"/>
    <property type="match status" value="1"/>
</dbReference>
<keyword evidence="1 2" id="KW-0238">DNA-binding</keyword>
<dbReference type="Pfam" id="PF00436">
    <property type="entry name" value="SSB"/>
    <property type="match status" value="1"/>
</dbReference>
<organism evidence="4 5">
    <name type="scientific">Brachybacterium muris UCD-AY4</name>
    <dbReference type="NCBI Taxonomy" id="1249481"/>
    <lineage>
        <taxon>Bacteria</taxon>
        <taxon>Bacillati</taxon>
        <taxon>Actinomycetota</taxon>
        <taxon>Actinomycetes</taxon>
        <taxon>Micrococcales</taxon>
        <taxon>Dermabacteraceae</taxon>
        <taxon>Brachybacterium</taxon>
    </lineage>
</organism>
<dbReference type="STRING" id="1249481.D641_0113465"/>
<dbReference type="AlphaFoldDB" id="A0A022KRD1"/>
<accession>A0A022KRD1</accession>
<proteinExistence type="predicted"/>
<comment type="caution">
    <text evidence="4">The sequence shown here is derived from an EMBL/GenBank/DDBJ whole genome shotgun (WGS) entry which is preliminary data.</text>
</comment>
<dbReference type="RefSeq" id="WP_017824025.1">
    <property type="nucleotide sequence ID" value="NZ_AORC01000019.1"/>
</dbReference>
<dbReference type="EMBL" id="AORC01000019">
    <property type="protein sequence ID" value="EYT48056.1"/>
    <property type="molecule type" value="Genomic_DNA"/>
</dbReference>
<keyword evidence="5" id="KW-1185">Reference proteome</keyword>
<evidence type="ECO:0000256" key="3">
    <source>
        <dbReference type="SAM" id="MobiDB-lite"/>
    </source>
</evidence>
<evidence type="ECO:0000313" key="5">
    <source>
        <dbReference type="Proteomes" id="UP000019754"/>
    </source>
</evidence>
<protein>
    <submittedName>
        <fullName evidence="4">Single-stranded DNA-binding protein</fullName>
    </submittedName>
</protein>
<reference evidence="4 5" key="1">
    <citation type="journal article" date="2013" name="Genome Announc.">
        <title>Draft genome sequence of an Actinobacterium, Brachybacterium muris strain UCD-AY4.</title>
        <authorList>
            <person name="Lo J.R."/>
            <person name="Lang J.M."/>
            <person name="Darling A.E."/>
            <person name="Eisen J.A."/>
            <person name="Coil D.A."/>
        </authorList>
    </citation>
    <scope>NUCLEOTIDE SEQUENCE [LARGE SCALE GENOMIC DNA]</scope>
    <source>
        <strain evidence="4 5">UCD-AY4</strain>
    </source>
</reference>